<organism evidence="1 2">
    <name type="scientific">Diphasiastrum complanatum</name>
    <name type="common">Issler's clubmoss</name>
    <name type="synonym">Lycopodium complanatum</name>
    <dbReference type="NCBI Taxonomy" id="34168"/>
    <lineage>
        <taxon>Eukaryota</taxon>
        <taxon>Viridiplantae</taxon>
        <taxon>Streptophyta</taxon>
        <taxon>Embryophyta</taxon>
        <taxon>Tracheophyta</taxon>
        <taxon>Lycopodiopsida</taxon>
        <taxon>Lycopodiales</taxon>
        <taxon>Lycopodiaceae</taxon>
        <taxon>Lycopodioideae</taxon>
        <taxon>Diphasiastrum</taxon>
    </lineage>
</organism>
<keyword evidence="2" id="KW-1185">Reference proteome</keyword>
<name>A0ACC2E803_DIPCM</name>
<evidence type="ECO:0000313" key="1">
    <source>
        <dbReference type="EMBL" id="KAJ7562397.1"/>
    </source>
</evidence>
<gene>
    <name evidence="1" type="ORF">O6H91_03G068000</name>
</gene>
<comment type="caution">
    <text evidence="1">The sequence shown here is derived from an EMBL/GenBank/DDBJ whole genome shotgun (WGS) entry which is preliminary data.</text>
</comment>
<accession>A0ACC2E803</accession>
<proteinExistence type="predicted"/>
<reference evidence="2" key="1">
    <citation type="journal article" date="2024" name="Proc. Natl. Acad. Sci. U.S.A.">
        <title>Extraordinary preservation of gene collinearity over three hundred million years revealed in homosporous lycophytes.</title>
        <authorList>
            <person name="Li C."/>
            <person name="Wickell D."/>
            <person name="Kuo L.Y."/>
            <person name="Chen X."/>
            <person name="Nie B."/>
            <person name="Liao X."/>
            <person name="Peng D."/>
            <person name="Ji J."/>
            <person name="Jenkins J."/>
            <person name="Williams M."/>
            <person name="Shu S."/>
            <person name="Plott C."/>
            <person name="Barry K."/>
            <person name="Rajasekar S."/>
            <person name="Grimwood J."/>
            <person name="Han X."/>
            <person name="Sun S."/>
            <person name="Hou Z."/>
            <person name="He W."/>
            <person name="Dai G."/>
            <person name="Sun C."/>
            <person name="Schmutz J."/>
            <person name="Leebens-Mack J.H."/>
            <person name="Li F.W."/>
            <person name="Wang L."/>
        </authorList>
    </citation>
    <scope>NUCLEOTIDE SEQUENCE [LARGE SCALE GENOMIC DNA]</scope>
    <source>
        <strain evidence="2">cv. PW_Plant_1</strain>
    </source>
</reference>
<sequence>MHAEDDGGTIGDDGVPSTVAGLPWWNGGGATTTEKPVYVEPVAGIVQYATGVPVGSKAVTFVSPSHMQRSQAQVLAQAQLDNKDGIKPVLSNVQQLSTESGYDESGESGQQIKQGAPSSIAPPPPPGEYILPHVQLELGQSLTAYPYADPYFGGIVADYRSRVMFHPHILGIQQARMPLPSEMVEEEPVYVNAKQYHGILRRRQIRAKAESENKLVKSRKPYLHESRHQHALKRARGCGGRFLNKKSTQDSARGSSNSFPSLDMSSLQTCASTETKLSPPGHEILASGVGEQESGRLPEAVGSITQSPNVRSDTNLSSQLLNSSTGVIGSTLNHHQNQSFHLSVFHSSPEGFDADQTAQKSNIVAAGAQQKAVATQ</sequence>
<dbReference type="EMBL" id="CM055094">
    <property type="protein sequence ID" value="KAJ7562397.1"/>
    <property type="molecule type" value="Genomic_DNA"/>
</dbReference>
<dbReference type="Proteomes" id="UP001162992">
    <property type="component" value="Chromosome 3"/>
</dbReference>
<evidence type="ECO:0000313" key="2">
    <source>
        <dbReference type="Proteomes" id="UP001162992"/>
    </source>
</evidence>
<protein>
    <submittedName>
        <fullName evidence="1">Uncharacterized protein</fullName>
    </submittedName>
</protein>